<dbReference type="PANTHER" id="PTHR43707:SF1">
    <property type="entry name" value="HISTIDINE--TRNA LIGASE, MITOCHONDRIAL-RELATED"/>
    <property type="match status" value="1"/>
</dbReference>
<keyword evidence="13" id="KW-1185">Reference proteome</keyword>
<evidence type="ECO:0000256" key="4">
    <source>
        <dbReference type="ARBA" id="ARBA00022741"/>
    </source>
</evidence>
<evidence type="ECO:0000256" key="5">
    <source>
        <dbReference type="ARBA" id="ARBA00022840"/>
    </source>
</evidence>
<keyword evidence="2 9" id="KW-0963">Cytoplasm</keyword>
<proteinExistence type="inferred from homology"/>
<dbReference type="GO" id="GO:0004821">
    <property type="term" value="F:histidine-tRNA ligase activity"/>
    <property type="evidence" value="ECO:0007669"/>
    <property type="project" value="UniProtKB-UniRule"/>
</dbReference>
<feature type="binding site" evidence="10">
    <location>
        <position position="120"/>
    </location>
    <ligand>
        <name>L-histidine</name>
        <dbReference type="ChEBI" id="CHEBI:57595"/>
    </ligand>
</feature>
<evidence type="ECO:0000313" key="12">
    <source>
        <dbReference type="EMBL" id="CCW36058.1"/>
    </source>
</evidence>
<dbReference type="InterPro" id="IPR041715">
    <property type="entry name" value="HisRS-like_core"/>
</dbReference>
<feature type="binding site" evidence="10">
    <location>
        <position position="138"/>
    </location>
    <ligand>
        <name>L-histidine</name>
        <dbReference type="ChEBI" id="CHEBI:57595"/>
    </ligand>
</feature>
<dbReference type="RefSeq" id="WP_016483578.1">
    <property type="nucleotide sequence ID" value="NC_021487.1"/>
</dbReference>
<accession>S0EW27</accession>
<organism evidence="12 13">
    <name type="scientific">Chthonomonas calidirosea (strain DSM 23976 / ICMP 18418 / T49)</name>
    <dbReference type="NCBI Taxonomy" id="1303518"/>
    <lineage>
        <taxon>Bacteria</taxon>
        <taxon>Bacillati</taxon>
        <taxon>Armatimonadota</taxon>
        <taxon>Chthonomonadia</taxon>
        <taxon>Chthonomonadales</taxon>
        <taxon>Chthonomonadaceae</taxon>
        <taxon>Chthonomonas</taxon>
    </lineage>
</organism>
<keyword evidence="4 9" id="KW-0547">Nucleotide-binding</keyword>
<dbReference type="InterPro" id="IPR033656">
    <property type="entry name" value="HisRS_anticodon"/>
</dbReference>
<comment type="subunit">
    <text evidence="9">Homodimer.</text>
</comment>
<comment type="similarity">
    <text evidence="1 9">Belongs to the class-II aminoacyl-tRNA synthetase family.</text>
</comment>
<feature type="binding site" evidence="10">
    <location>
        <position position="265"/>
    </location>
    <ligand>
        <name>L-histidine</name>
        <dbReference type="ChEBI" id="CHEBI:57595"/>
    </ligand>
</feature>
<keyword evidence="5 9" id="KW-0067">ATP-binding</keyword>
<keyword evidence="7 9" id="KW-0030">Aminoacyl-tRNA synthetase</keyword>
<dbReference type="InterPro" id="IPR036621">
    <property type="entry name" value="Anticodon-bd_dom_sf"/>
</dbReference>
<evidence type="ECO:0000256" key="6">
    <source>
        <dbReference type="ARBA" id="ARBA00022917"/>
    </source>
</evidence>
<name>S0EW27_CHTCT</name>
<dbReference type="InterPro" id="IPR045864">
    <property type="entry name" value="aa-tRNA-synth_II/BPL/LPL"/>
</dbReference>
<keyword evidence="3 9" id="KW-0436">Ligase</keyword>
<feature type="binding site" evidence="10">
    <location>
        <position position="134"/>
    </location>
    <ligand>
        <name>L-histidine</name>
        <dbReference type="ChEBI" id="CHEBI:57595"/>
    </ligand>
</feature>
<dbReference type="PROSITE" id="PS50862">
    <property type="entry name" value="AA_TRNA_LIGASE_II"/>
    <property type="match status" value="1"/>
</dbReference>
<gene>
    <name evidence="9" type="primary">hisS</name>
    <name evidence="12" type="ORF">CCALI_02251</name>
</gene>
<dbReference type="FunCoup" id="S0EW27">
    <property type="interactions" value="436"/>
</dbReference>
<dbReference type="EC" id="6.1.1.21" evidence="9"/>
<dbReference type="GO" id="GO:0005524">
    <property type="term" value="F:ATP binding"/>
    <property type="evidence" value="ECO:0007669"/>
    <property type="project" value="UniProtKB-UniRule"/>
</dbReference>
<dbReference type="Gene3D" id="3.30.930.10">
    <property type="entry name" value="Bira Bifunctional Protein, Domain 2"/>
    <property type="match status" value="1"/>
</dbReference>
<evidence type="ECO:0000256" key="7">
    <source>
        <dbReference type="ARBA" id="ARBA00023146"/>
    </source>
</evidence>
<evidence type="ECO:0000256" key="1">
    <source>
        <dbReference type="ARBA" id="ARBA00008226"/>
    </source>
</evidence>
<dbReference type="CDD" id="cd00773">
    <property type="entry name" value="HisRS-like_core"/>
    <property type="match status" value="1"/>
</dbReference>
<dbReference type="InterPro" id="IPR015807">
    <property type="entry name" value="His-tRNA-ligase"/>
</dbReference>
<dbReference type="Gene3D" id="3.40.50.800">
    <property type="entry name" value="Anticodon-binding domain"/>
    <property type="match status" value="1"/>
</dbReference>
<dbReference type="InterPro" id="IPR006195">
    <property type="entry name" value="aa-tRNA-synth_II"/>
</dbReference>
<dbReference type="Proteomes" id="UP000014227">
    <property type="component" value="Chromosome I"/>
</dbReference>
<dbReference type="EMBL" id="HF951689">
    <property type="protein sequence ID" value="CCW36058.1"/>
    <property type="molecule type" value="Genomic_DNA"/>
</dbReference>
<dbReference type="SUPFAM" id="SSF52954">
    <property type="entry name" value="Class II aaRS ABD-related"/>
    <property type="match status" value="1"/>
</dbReference>
<dbReference type="NCBIfam" id="TIGR00442">
    <property type="entry name" value="hisS"/>
    <property type="match status" value="1"/>
</dbReference>
<feature type="domain" description="Aminoacyl-transfer RNA synthetases class-II family profile" evidence="11">
    <location>
        <begin position="31"/>
        <end position="351"/>
    </location>
</feature>
<dbReference type="GO" id="GO:0006427">
    <property type="term" value="P:histidyl-tRNA aminoacylation"/>
    <property type="evidence" value="ECO:0007669"/>
    <property type="project" value="UniProtKB-UniRule"/>
</dbReference>
<dbReference type="Pfam" id="PF03129">
    <property type="entry name" value="HGTP_anticodon"/>
    <property type="match status" value="1"/>
</dbReference>
<protein>
    <recommendedName>
        <fullName evidence="9">Histidine--tRNA ligase</fullName>
        <ecNumber evidence="9">6.1.1.21</ecNumber>
    </recommendedName>
    <alternativeName>
        <fullName evidence="9">Histidyl-tRNA synthetase</fullName>
        <shortName evidence="9">HisRS</shortName>
    </alternativeName>
</protein>
<evidence type="ECO:0000256" key="2">
    <source>
        <dbReference type="ARBA" id="ARBA00022490"/>
    </source>
</evidence>
<dbReference type="CDD" id="cd00859">
    <property type="entry name" value="HisRS_anticodon"/>
    <property type="match status" value="1"/>
</dbReference>
<evidence type="ECO:0000256" key="10">
    <source>
        <dbReference type="PIRSR" id="PIRSR001549-1"/>
    </source>
</evidence>
<dbReference type="KEGG" id="ccz:CCALI_02251"/>
<evidence type="ECO:0000256" key="3">
    <source>
        <dbReference type="ARBA" id="ARBA00022598"/>
    </source>
</evidence>
<dbReference type="SUPFAM" id="SSF55681">
    <property type="entry name" value="Class II aaRS and biotin synthetases"/>
    <property type="match status" value="1"/>
</dbReference>
<dbReference type="Pfam" id="PF13393">
    <property type="entry name" value="tRNA-synt_His"/>
    <property type="match status" value="1"/>
</dbReference>
<evidence type="ECO:0000256" key="8">
    <source>
        <dbReference type="ARBA" id="ARBA00047639"/>
    </source>
</evidence>
<keyword evidence="6 9" id="KW-0648">Protein biosynthesis</keyword>
<dbReference type="InterPro" id="IPR004154">
    <property type="entry name" value="Anticodon-bd"/>
</dbReference>
<sequence length="433" mass="49459">MRYSAPPYMYDVLPYPPSKEPWLYSAKWRYVERTFQNLCRYYGYREIRTPILEQTELFTRSIGETTDIVSKEMFTFTDRGGRSLTLKPEGTAPVVRACIEHGLFAQYPLLKLYYTSQNFRYERGQKGRYRQHEQLGVEVFGSSDPAIDAEVITLAMDFYRALGITELALHIHTVGTPEARARYLEALRNYVRPYLSQMSQDAQKRFELNPLRMLDTKDPKEKEILAEAPKLLDYLDAQSRDQFERLQEYLHALETPFVVDPMLVRGFDYYTGTVFEVKGKGLGAQDALCGGGRYDRLVEECGGPPTPGIGFGLGVERCLLTLEALSIVLPVEDENPQVFLILLGDSLRLRPIAVRLLHDLRRAGICADMDYQGRNFKKQLKRADDLGAPYTLLLGEDELARGVVALRNQTTREQQELPLESIVSSIKERLAQG</sequence>
<feature type="binding site" evidence="10">
    <location>
        <begin position="89"/>
        <end position="91"/>
    </location>
    <ligand>
        <name>L-histidine</name>
        <dbReference type="ChEBI" id="CHEBI:57595"/>
    </ligand>
</feature>
<dbReference type="STRING" id="454171.CP488_01843"/>
<reference evidence="13" key="1">
    <citation type="submission" date="2013-03" db="EMBL/GenBank/DDBJ databases">
        <title>Genome sequence of Chthonomonas calidirosea, the first sequenced genome from the Armatimonadetes phylum (formally candidate division OP10).</title>
        <authorList>
            <person name="Lee K.C.Y."/>
            <person name="Morgan X.C."/>
            <person name="Dunfield P.F."/>
            <person name="Tamas I."/>
            <person name="Houghton K.M."/>
            <person name="Vyssotski M."/>
            <person name="Ryan J.L.J."/>
            <person name="Lagutin K."/>
            <person name="McDonald I.R."/>
            <person name="Stott M.B."/>
        </authorList>
    </citation>
    <scope>NUCLEOTIDE SEQUENCE [LARGE SCALE GENOMIC DNA]</scope>
    <source>
        <strain evidence="13">DSM 23976 / ICMP 18418 / T49</strain>
    </source>
</reference>
<feature type="binding site" evidence="10">
    <location>
        <begin position="269"/>
        <end position="270"/>
    </location>
    <ligand>
        <name>L-histidine</name>
        <dbReference type="ChEBI" id="CHEBI:57595"/>
    </ligand>
</feature>
<dbReference type="PIRSF" id="PIRSF001549">
    <property type="entry name" value="His-tRNA_synth"/>
    <property type="match status" value="1"/>
</dbReference>
<dbReference type="InterPro" id="IPR004516">
    <property type="entry name" value="HisRS/HisZ"/>
</dbReference>
<comment type="catalytic activity">
    <reaction evidence="8 9">
        <text>tRNA(His) + L-histidine + ATP = L-histidyl-tRNA(His) + AMP + diphosphate + H(+)</text>
        <dbReference type="Rhea" id="RHEA:17313"/>
        <dbReference type="Rhea" id="RHEA-COMP:9665"/>
        <dbReference type="Rhea" id="RHEA-COMP:9689"/>
        <dbReference type="ChEBI" id="CHEBI:15378"/>
        <dbReference type="ChEBI" id="CHEBI:30616"/>
        <dbReference type="ChEBI" id="CHEBI:33019"/>
        <dbReference type="ChEBI" id="CHEBI:57595"/>
        <dbReference type="ChEBI" id="CHEBI:78442"/>
        <dbReference type="ChEBI" id="CHEBI:78527"/>
        <dbReference type="ChEBI" id="CHEBI:456215"/>
        <dbReference type="EC" id="6.1.1.21"/>
    </reaction>
</comment>
<dbReference type="HAMAP" id="MF_00127">
    <property type="entry name" value="His_tRNA_synth"/>
    <property type="match status" value="1"/>
</dbReference>
<evidence type="ECO:0000313" key="13">
    <source>
        <dbReference type="Proteomes" id="UP000014227"/>
    </source>
</evidence>
<dbReference type="GO" id="GO:0005737">
    <property type="term" value="C:cytoplasm"/>
    <property type="evidence" value="ECO:0007669"/>
    <property type="project" value="UniProtKB-SubCell"/>
</dbReference>
<dbReference type="PATRIC" id="fig|1303518.3.peg.2339"/>
<dbReference type="HOGENOM" id="CLU_025113_1_1_0"/>
<comment type="subcellular location">
    <subcellularLocation>
        <location evidence="9">Cytoplasm</location>
    </subcellularLocation>
</comment>
<dbReference type="eggNOG" id="COG0124">
    <property type="taxonomic scope" value="Bacteria"/>
</dbReference>
<dbReference type="PANTHER" id="PTHR43707">
    <property type="entry name" value="HISTIDYL-TRNA SYNTHETASE"/>
    <property type="match status" value="1"/>
</dbReference>
<dbReference type="AlphaFoldDB" id="S0EW27"/>
<evidence type="ECO:0000259" key="11">
    <source>
        <dbReference type="PROSITE" id="PS50862"/>
    </source>
</evidence>
<evidence type="ECO:0000256" key="9">
    <source>
        <dbReference type="HAMAP-Rule" id="MF_00127"/>
    </source>
</evidence>
<dbReference type="InParanoid" id="S0EW27"/>